<evidence type="ECO:0000256" key="3">
    <source>
        <dbReference type="ARBA" id="ARBA00012572"/>
    </source>
</evidence>
<sequence>MTPTVKICGLSTPETLDAALEAGADMVGLVRFPRSPRHVELDAGGALAARARGRVGVVALLVDPDDDELARTLEALRPDLLQLHGRESPERVAAIRARFGVPVMKAVGIADEGDVAGLHAYAAVADRLLVDAKPPRTAGALPGGNGLSFDWRLVTGLDLGKPLMLSGGLDPANVAAALRLTRIGGVDVSSGVESAPGIKDRARIAAFVEAAKGA</sequence>
<proteinExistence type="inferred from homology"/>
<accession>A0A5B2VFK2</accession>
<keyword evidence="8 9" id="KW-0413">Isomerase</keyword>
<dbReference type="EC" id="5.3.1.24" evidence="3 9"/>
<feature type="domain" description="N-(5'phosphoribosyl) anthranilate isomerase (PRAI)" evidence="10">
    <location>
        <begin position="5"/>
        <end position="209"/>
    </location>
</feature>
<evidence type="ECO:0000259" key="10">
    <source>
        <dbReference type="Pfam" id="PF00697"/>
    </source>
</evidence>
<evidence type="ECO:0000256" key="4">
    <source>
        <dbReference type="ARBA" id="ARBA00022272"/>
    </source>
</evidence>
<dbReference type="Proteomes" id="UP000323142">
    <property type="component" value="Unassembled WGS sequence"/>
</dbReference>
<dbReference type="PANTHER" id="PTHR42894">
    <property type="entry name" value="N-(5'-PHOSPHORIBOSYL)ANTHRANILATE ISOMERASE"/>
    <property type="match status" value="1"/>
</dbReference>
<keyword evidence="5 9" id="KW-0028">Amino-acid biosynthesis</keyword>
<keyword evidence="6 9" id="KW-0822">Tryptophan biosynthesis</keyword>
<reference evidence="11 12" key="2">
    <citation type="submission" date="2019-09" db="EMBL/GenBank/DDBJ databases">
        <authorList>
            <person name="Jin C."/>
        </authorList>
    </citation>
    <scope>NUCLEOTIDE SEQUENCE [LARGE SCALE GENOMIC DNA]</scope>
    <source>
        <strain evidence="11 12">BN140002</strain>
    </source>
</reference>
<dbReference type="CDD" id="cd00405">
    <property type="entry name" value="PRAI"/>
    <property type="match status" value="1"/>
</dbReference>
<dbReference type="Pfam" id="PF00697">
    <property type="entry name" value="PRAI"/>
    <property type="match status" value="1"/>
</dbReference>
<dbReference type="SUPFAM" id="SSF51366">
    <property type="entry name" value="Ribulose-phoshate binding barrel"/>
    <property type="match status" value="1"/>
</dbReference>
<reference evidence="11 12" key="1">
    <citation type="submission" date="2019-09" db="EMBL/GenBank/DDBJ databases">
        <title>Salinarimonas rosea gen. nov., sp. nov., a new member of the a-2 subgroup of the Proteobacteria.</title>
        <authorList>
            <person name="Liu J."/>
        </authorList>
    </citation>
    <scope>NUCLEOTIDE SEQUENCE [LARGE SCALE GENOMIC DNA]</scope>
    <source>
        <strain evidence="11 12">BN140002</strain>
    </source>
</reference>
<comment type="catalytic activity">
    <reaction evidence="1 9">
        <text>N-(5-phospho-beta-D-ribosyl)anthranilate = 1-(2-carboxyphenylamino)-1-deoxy-D-ribulose 5-phosphate</text>
        <dbReference type="Rhea" id="RHEA:21540"/>
        <dbReference type="ChEBI" id="CHEBI:18277"/>
        <dbReference type="ChEBI" id="CHEBI:58613"/>
        <dbReference type="EC" id="5.3.1.24"/>
    </reaction>
</comment>
<evidence type="ECO:0000256" key="7">
    <source>
        <dbReference type="ARBA" id="ARBA00023141"/>
    </source>
</evidence>
<keyword evidence="7 9" id="KW-0057">Aromatic amino acid biosynthesis</keyword>
<dbReference type="InterPro" id="IPR044643">
    <property type="entry name" value="TrpF_fam"/>
</dbReference>
<comment type="caution">
    <text evidence="11">The sequence shown here is derived from an EMBL/GenBank/DDBJ whole genome shotgun (WGS) entry which is preliminary data.</text>
</comment>
<evidence type="ECO:0000256" key="8">
    <source>
        <dbReference type="ARBA" id="ARBA00023235"/>
    </source>
</evidence>
<protein>
    <recommendedName>
        <fullName evidence="4 9">N-(5'-phosphoribosyl)anthranilate isomerase</fullName>
        <shortName evidence="9">PRAI</shortName>
        <ecNumber evidence="3 9">5.3.1.24</ecNumber>
    </recommendedName>
</protein>
<dbReference type="OrthoDB" id="9796196at2"/>
<dbReference type="InterPro" id="IPR011060">
    <property type="entry name" value="RibuloseP-bd_barrel"/>
</dbReference>
<dbReference type="PANTHER" id="PTHR42894:SF1">
    <property type="entry name" value="N-(5'-PHOSPHORIBOSYL)ANTHRANILATE ISOMERASE"/>
    <property type="match status" value="1"/>
</dbReference>
<dbReference type="EMBL" id="VUOA01000017">
    <property type="protein sequence ID" value="KAA2237901.1"/>
    <property type="molecule type" value="Genomic_DNA"/>
</dbReference>
<evidence type="ECO:0000313" key="11">
    <source>
        <dbReference type="EMBL" id="KAA2237901.1"/>
    </source>
</evidence>
<evidence type="ECO:0000256" key="1">
    <source>
        <dbReference type="ARBA" id="ARBA00001164"/>
    </source>
</evidence>
<dbReference type="AlphaFoldDB" id="A0A5B2VFK2"/>
<dbReference type="UniPathway" id="UPA00035">
    <property type="reaction ID" value="UER00042"/>
</dbReference>
<gene>
    <name evidence="9" type="primary">trpF</name>
    <name evidence="11" type="ORF">F0L46_07870</name>
</gene>
<dbReference type="HAMAP" id="MF_00135">
    <property type="entry name" value="PRAI"/>
    <property type="match status" value="1"/>
</dbReference>
<evidence type="ECO:0000256" key="2">
    <source>
        <dbReference type="ARBA" id="ARBA00004664"/>
    </source>
</evidence>
<dbReference type="NCBIfam" id="NF002295">
    <property type="entry name" value="PRK01222.1-1"/>
    <property type="match status" value="1"/>
</dbReference>
<evidence type="ECO:0000256" key="6">
    <source>
        <dbReference type="ARBA" id="ARBA00022822"/>
    </source>
</evidence>
<dbReference type="GO" id="GO:0000162">
    <property type="term" value="P:L-tryptophan biosynthetic process"/>
    <property type="evidence" value="ECO:0007669"/>
    <property type="project" value="UniProtKB-UniRule"/>
</dbReference>
<dbReference type="RefSeq" id="WP_149816512.1">
    <property type="nucleotide sequence ID" value="NZ_VUOA01000017.1"/>
</dbReference>
<comment type="pathway">
    <text evidence="2 9">Amino-acid biosynthesis; L-tryptophan biosynthesis; L-tryptophan from chorismate: step 3/5.</text>
</comment>
<dbReference type="GO" id="GO:0004640">
    <property type="term" value="F:phosphoribosylanthranilate isomerase activity"/>
    <property type="evidence" value="ECO:0007669"/>
    <property type="project" value="UniProtKB-UniRule"/>
</dbReference>
<dbReference type="InterPro" id="IPR001240">
    <property type="entry name" value="PRAI_dom"/>
</dbReference>
<organism evidence="11 12">
    <name type="scientific">Salinarimonas soli</name>
    <dbReference type="NCBI Taxonomy" id="1638099"/>
    <lineage>
        <taxon>Bacteria</taxon>
        <taxon>Pseudomonadati</taxon>
        <taxon>Pseudomonadota</taxon>
        <taxon>Alphaproteobacteria</taxon>
        <taxon>Hyphomicrobiales</taxon>
        <taxon>Salinarimonadaceae</taxon>
        <taxon>Salinarimonas</taxon>
    </lineage>
</organism>
<comment type="similarity">
    <text evidence="9">Belongs to the TrpF family.</text>
</comment>
<name>A0A5B2VFK2_9HYPH</name>
<dbReference type="Gene3D" id="3.20.20.70">
    <property type="entry name" value="Aldolase class I"/>
    <property type="match status" value="1"/>
</dbReference>
<evidence type="ECO:0000313" key="12">
    <source>
        <dbReference type="Proteomes" id="UP000323142"/>
    </source>
</evidence>
<dbReference type="InterPro" id="IPR013785">
    <property type="entry name" value="Aldolase_TIM"/>
</dbReference>
<keyword evidence="12" id="KW-1185">Reference proteome</keyword>
<evidence type="ECO:0000256" key="5">
    <source>
        <dbReference type="ARBA" id="ARBA00022605"/>
    </source>
</evidence>
<evidence type="ECO:0000256" key="9">
    <source>
        <dbReference type="HAMAP-Rule" id="MF_00135"/>
    </source>
</evidence>